<dbReference type="AlphaFoldDB" id="A8LQ55"/>
<dbReference type="PANTHER" id="PTHR34215:SF1">
    <property type="entry name" value="YLXR DOMAIN-CONTAINING PROTEIN"/>
    <property type="match status" value="1"/>
</dbReference>
<protein>
    <recommendedName>
        <fullName evidence="2">YlxR domain-containing protein</fullName>
    </recommendedName>
</protein>
<keyword evidence="4" id="KW-1185">Reference proteome</keyword>
<evidence type="ECO:0000256" key="1">
    <source>
        <dbReference type="SAM" id="MobiDB-lite"/>
    </source>
</evidence>
<dbReference type="InterPro" id="IPR037465">
    <property type="entry name" value="YlxR"/>
</dbReference>
<name>A8LQ55_DINSH</name>
<dbReference type="CDD" id="cd00279">
    <property type="entry name" value="YlxR"/>
    <property type="match status" value="1"/>
</dbReference>
<dbReference type="Pfam" id="PF04296">
    <property type="entry name" value="YlxR"/>
    <property type="match status" value="1"/>
</dbReference>
<reference evidence="4" key="1">
    <citation type="journal article" date="2010" name="ISME J.">
        <title>The complete genome sequence of the algal symbiont Dinoroseobacter shibae: a hitchhiker's guide to life in the sea.</title>
        <authorList>
            <person name="Wagner-Dobler I."/>
            <person name="Ballhausen B."/>
            <person name="Berger M."/>
            <person name="Brinkhoff T."/>
            <person name="Buchholz I."/>
            <person name="Bunk B."/>
            <person name="Cypionka H."/>
            <person name="Daniel R."/>
            <person name="Drepper T."/>
            <person name="Gerdts G."/>
            <person name="Hahnke S."/>
            <person name="Han C."/>
            <person name="Jahn D."/>
            <person name="Kalhoefer D."/>
            <person name="Kiss H."/>
            <person name="Klenk H.P."/>
            <person name="Kyrpides N."/>
            <person name="Liebl W."/>
            <person name="Liesegang H."/>
            <person name="Meincke L."/>
            <person name="Pati A."/>
            <person name="Petersen J."/>
            <person name="Piekarski T."/>
            <person name="Pommerenke C."/>
            <person name="Pradella S."/>
            <person name="Pukall R."/>
            <person name="Rabus R."/>
            <person name="Stackebrandt E."/>
            <person name="Thole S."/>
            <person name="Thompson L."/>
            <person name="Tielen P."/>
            <person name="Tomasch J."/>
            <person name="von Jan M."/>
            <person name="Wanphrut N."/>
            <person name="Wichels A."/>
            <person name="Zech H."/>
            <person name="Simon M."/>
        </authorList>
    </citation>
    <scope>NUCLEOTIDE SEQUENCE [LARGE SCALE GENOMIC DNA]</scope>
    <source>
        <strain evidence="4">DSM 16493 / NCIMB 14021 / DFL 12</strain>
    </source>
</reference>
<organism evidence="3 4">
    <name type="scientific">Dinoroseobacter shibae (strain DSM 16493 / NCIMB 14021 / DFL 12)</name>
    <dbReference type="NCBI Taxonomy" id="398580"/>
    <lineage>
        <taxon>Bacteria</taxon>
        <taxon>Pseudomonadati</taxon>
        <taxon>Pseudomonadota</taxon>
        <taxon>Alphaproteobacteria</taxon>
        <taxon>Rhodobacterales</taxon>
        <taxon>Roseobacteraceae</taxon>
        <taxon>Dinoroseobacter</taxon>
    </lineage>
</organism>
<evidence type="ECO:0000313" key="4">
    <source>
        <dbReference type="Proteomes" id="UP000006833"/>
    </source>
</evidence>
<dbReference type="KEGG" id="dsh:Dshi_3562"/>
<accession>A8LQ55</accession>
<dbReference type="STRING" id="398580.Dshi_3562"/>
<feature type="region of interest" description="Disordered" evidence="1">
    <location>
        <begin position="192"/>
        <end position="212"/>
    </location>
</feature>
<dbReference type="HOGENOM" id="CLU_091016_1_0_5"/>
<gene>
    <name evidence="3" type="ordered locus">Dshi_3562</name>
</gene>
<dbReference type="InterPro" id="IPR035931">
    <property type="entry name" value="YlxR-like_sf"/>
</dbReference>
<dbReference type="Gene3D" id="3.30.1330.30">
    <property type="match status" value="1"/>
</dbReference>
<feature type="domain" description="YlxR" evidence="2">
    <location>
        <begin position="16"/>
        <end position="91"/>
    </location>
</feature>
<dbReference type="Proteomes" id="UP000006833">
    <property type="component" value="Chromosome"/>
</dbReference>
<dbReference type="OrthoDB" id="9799836at2"/>
<dbReference type="RefSeq" id="WP_012180218.1">
    <property type="nucleotide sequence ID" value="NC_009952.1"/>
</dbReference>
<dbReference type="SUPFAM" id="SSF64376">
    <property type="entry name" value="YlxR-like"/>
    <property type="match status" value="1"/>
</dbReference>
<dbReference type="PANTHER" id="PTHR34215">
    <property type="entry name" value="BLL0784 PROTEIN"/>
    <property type="match status" value="1"/>
</dbReference>
<evidence type="ECO:0000259" key="2">
    <source>
        <dbReference type="Pfam" id="PF04296"/>
    </source>
</evidence>
<proteinExistence type="predicted"/>
<dbReference type="eggNOG" id="COG2740">
    <property type="taxonomic scope" value="Bacteria"/>
</dbReference>
<dbReference type="NCBIfam" id="NF006622">
    <property type="entry name" value="PRK09190.1"/>
    <property type="match status" value="1"/>
</dbReference>
<dbReference type="InterPro" id="IPR007393">
    <property type="entry name" value="YlxR_dom"/>
</dbReference>
<dbReference type="InterPro" id="IPR029064">
    <property type="entry name" value="Ribosomal_eL30-like_sf"/>
</dbReference>
<dbReference type="EMBL" id="CP000830">
    <property type="protein sequence ID" value="ABV95295.1"/>
    <property type="molecule type" value="Genomic_DNA"/>
</dbReference>
<dbReference type="Gene3D" id="3.30.1230.10">
    <property type="entry name" value="YlxR-like"/>
    <property type="match status" value="1"/>
</dbReference>
<evidence type="ECO:0000313" key="3">
    <source>
        <dbReference type="EMBL" id="ABV95295.1"/>
    </source>
</evidence>
<dbReference type="SUPFAM" id="SSF55315">
    <property type="entry name" value="L30e-like"/>
    <property type="match status" value="1"/>
</dbReference>
<sequence length="212" mass="22242">MTRGGRQKDRSAGPERKCIATGEVLPKAALIRFVIGPDGTVVPDLAGKLPGRGIWVKADRAALERAVSRNLFPRAAKAPVKTPADLVDQVERGLRARVQATLALARKAGQAICGFEKVRGSLDLGEAVVLLQASDGSERGKTKLRPPDGPASYIGWLTARELGLAFGRDSVIHGALTTGGLTTRVVEEATRLSGVRENDDGGSAAGKDTTDV</sequence>